<dbReference type="EMBL" id="JACHMN010000001">
    <property type="protein sequence ID" value="MBB5866633.1"/>
    <property type="molecule type" value="Genomic_DNA"/>
</dbReference>
<dbReference type="InterPro" id="IPR001387">
    <property type="entry name" value="Cro/C1-type_HTH"/>
</dbReference>
<dbReference type="GO" id="GO:0003677">
    <property type="term" value="F:DNA binding"/>
    <property type="evidence" value="ECO:0007669"/>
    <property type="project" value="UniProtKB-KW"/>
</dbReference>
<accession>A0A841BHV5</accession>
<dbReference type="SMART" id="SM00530">
    <property type="entry name" value="HTH_XRE"/>
    <property type="match status" value="1"/>
</dbReference>
<dbReference type="Gene3D" id="1.10.260.40">
    <property type="entry name" value="lambda repressor-like DNA-binding domains"/>
    <property type="match status" value="1"/>
</dbReference>
<name>A0A841BHV5_9ACTN</name>
<sequence length="452" mass="48455">MADDPVSIVEARKALGAKLAALRSAVGYTQETFAPLTFYGRSSIANLETGRQNATREFWTRCDDILQTSGVLTREHDRIVSALYDHQRQTVVPHSGNTAAETPDLATTPSFTFSGNQVIAAADSRGGLAEDGGDVIEVLARLHRLNRSVDPAIVDLLHTETHRCLTGYETANHAQLTANLVKQRAWIETLFDECRDSQQLQILASAAAMTSGLLGYIAVGTARFTLARAYLLEAFRLAELAHDANLQAWTRATQSFCEYYAGDYRAALQFAHAGRAIAGTGPQSVRLTVNGLARAAGKLGDADTVHRAVDEAHELAASHSAQVGVPSSISLTRYGPAQIAGNAATAYVALGMPDEVQKYAALALPDAGTPGSTWTRSLVTIDIATSLIRSREGALDHATSLVAEALAISRSRPVVSIQRRAAEFLDAATTRWGHTNHTAPIRDALATMDSRR</sequence>
<dbReference type="InterPro" id="IPR010982">
    <property type="entry name" value="Lambda_DNA-bd_dom_sf"/>
</dbReference>
<gene>
    <name evidence="2" type="ORF">F4553_000012</name>
</gene>
<feature type="domain" description="HTH cro/C1-type" evidence="1">
    <location>
        <begin position="18"/>
        <end position="73"/>
    </location>
</feature>
<keyword evidence="2" id="KW-0238">DNA-binding</keyword>
<dbReference type="Pfam" id="PF13560">
    <property type="entry name" value="HTH_31"/>
    <property type="match status" value="1"/>
</dbReference>
<reference evidence="2 3" key="1">
    <citation type="submission" date="2020-08" db="EMBL/GenBank/DDBJ databases">
        <title>Sequencing the genomes of 1000 actinobacteria strains.</title>
        <authorList>
            <person name="Klenk H.-P."/>
        </authorList>
    </citation>
    <scope>NUCLEOTIDE SEQUENCE [LARGE SCALE GENOMIC DNA]</scope>
    <source>
        <strain evidence="2 3">DSM 45362</strain>
    </source>
</reference>
<comment type="caution">
    <text evidence="2">The sequence shown here is derived from an EMBL/GenBank/DDBJ whole genome shotgun (WGS) entry which is preliminary data.</text>
</comment>
<keyword evidence="3" id="KW-1185">Reference proteome</keyword>
<dbReference type="CDD" id="cd00093">
    <property type="entry name" value="HTH_XRE"/>
    <property type="match status" value="1"/>
</dbReference>
<evidence type="ECO:0000313" key="2">
    <source>
        <dbReference type="EMBL" id="MBB5866633.1"/>
    </source>
</evidence>
<protein>
    <submittedName>
        <fullName evidence="2">DNA-binding XRE family transcriptional regulator</fullName>
    </submittedName>
</protein>
<evidence type="ECO:0000259" key="1">
    <source>
        <dbReference type="SMART" id="SM00530"/>
    </source>
</evidence>
<dbReference type="Proteomes" id="UP000587527">
    <property type="component" value="Unassembled WGS sequence"/>
</dbReference>
<proteinExistence type="predicted"/>
<dbReference type="SUPFAM" id="SSF47413">
    <property type="entry name" value="lambda repressor-like DNA-binding domains"/>
    <property type="match status" value="1"/>
</dbReference>
<dbReference type="AlphaFoldDB" id="A0A841BHV5"/>
<organism evidence="2 3">
    <name type="scientific">Allocatelliglobosispora scoriae</name>
    <dbReference type="NCBI Taxonomy" id="643052"/>
    <lineage>
        <taxon>Bacteria</taxon>
        <taxon>Bacillati</taxon>
        <taxon>Actinomycetota</taxon>
        <taxon>Actinomycetes</taxon>
        <taxon>Micromonosporales</taxon>
        <taxon>Micromonosporaceae</taxon>
        <taxon>Allocatelliglobosispora</taxon>
    </lineage>
</organism>
<dbReference type="RefSeq" id="WP_184830574.1">
    <property type="nucleotide sequence ID" value="NZ_JACHMN010000001.1"/>
</dbReference>
<evidence type="ECO:0000313" key="3">
    <source>
        <dbReference type="Proteomes" id="UP000587527"/>
    </source>
</evidence>